<dbReference type="Gene3D" id="3.30.10.20">
    <property type="match status" value="1"/>
</dbReference>
<feature type="compositionally biased region" description="Pro residues" evidence="1">
    <location>
        <begin position="287"/>
        <end position="310"/>
    </location>
</feature>
<dbReference type="PROSITE" id="PS51178">
    <property type="entry name" value="PASTA"/>
    <property type="match status" value="1"/>
</dbReference>
<feature type="transmembrane region" description="Helical" evidence="2">
    <location>
        <begin position="192"/>
        <end position="214"/>
    </location>
</feature>
<keyword evidence="2" id="KW-1133">Transmembrane helix</keyword>
<protein>
    <submittedName>
        <fullName evidence="4">PASTA domain-containing protein</fullName>
    </submittedName>
</protein>
<organism evidence="4 5">
    <name type="scientific">Yinghuangia soli</name>
    <dbReference type="NCBI Taxonomy" id="2908204"/>
    <lineage>
        <taxon>Bacteria</taxon>
        <taxon>Bacillati</taxon>
        <taxon>Actinomycetota</taxon>
        <taxon>Actinomycetes</taxon>
        <taxon>Kitasatosporales</taxon>
        <taxon>Streptomycetaceae</taxon>
        <taxon>Yinghuangia</taxon>
    </lineage>
</organism>
<dbReference type="AlphaFoldDB" id="A0AA41Q7U7"/>
<dbReference type="Pfam" id="PF03793">
    <property type="entry name" value="PASTA"/>
    <property type="match status" value="1"/>
</dbReference>
<evidence type="ECO:0000256" key="1">
    <source>
        <dbReference type="SAM" id="MobiDB-lite"/>
    </source>
</evidence>
<feature type="compositionally biased region" description="Low complexity" evidence="1">
    <location>
        <begin position="311"/>
        <end position="321"/>
    </location>
</feature>
<feature type="compositionally biased region" description="Polar residues" evidence="1">
    <location>
        <begin position="255"/>
        <end position="270"/>
    </location>
</feature>
<accession>A0AA41Q7U7</accession>
<dbReference type="InterPro" id="IPR005543">
    <property type="entry name" value="PASTA_dom"/>
</dbReference>
<evidence type="ECO:0000313" key="4">
    <source>
        <dbReference type="EMBL" id="MCF2533200.1"/>
    </source>
</evidence>
<comment type="caution">
    <text evidence="4">The sequence shown here is derived from an EMBL/GenBank/DDBJ whole genome shotgun (WGS) entry which is preliminary data.</text>
</comment>
<feature type="compositionally biased region" description="Low complexity" evidence="1">
    <location>
        <begin position="271"/>
        <end position="286"/>
    </location>
</feature>
<gene>
    <name evidence="4" type="ORF">LZ495_39115</name>
</gene>
<keyword evidence="2" id="KW-0472">Membrane</keyword>
<dbReference type="SMART" id="SM00740">
    <property type="entry name" value="PASTA"/>
    <property type="match status" value="1"/>
</dbReference>
<evidence type="ECO:0000259" key="3">
    <source>
        <dbReference type="PROSITE" id="PS51178"/>
    </source>
</evidence>
<dbReference type="RefSeq" id="WP_235057976.1">
    <property type="nucleotide sequence ID" value="NZ_JAKFHA010000045.1"/>
</dbReference>
<feature type="region of interest" description="Disordered" evidence="1">
    <location>
        <begin position="215"/>
        <end position="325"/>
    </location>
</feature>
<keyword evidence="5" id="KW-1185">Reference proteome</keyword>
<sequence>MVHCILCGTGNDMAAQYCAGPGCGADLAGLREGSPERAVQVECEPADVVARAGDLVEVQLSVRNAGSVPDKYVLELRRDIGDRVTVERHGAPGEVQPGHLCLWTVRYAVPQDWDPAGHLVGAGGLFGAPGAADKLLDVDPDDVLEVPLRVVSTHDRLVAGGVTLVIRPVTDHLDDTDRYAGASRRPSRGPQFMAAGAVAAVAIVVALIVGMAAAGSGGGDKADPTKKAAATSTAPAPDFTGSDSTLPPGVLPFETGSTAKPSFLSPSATRTSKAPSSKPPTSAAPPATQPGPVDPPTIAPPSSEPPPSSTPPTLVSVPDVTGETEARAIRELRAAGFEPTVVRRAANGAKAGTVWSQNPKGSTMAPKGSQVTIYVAPVLTVAPPIPG</sequence>
<name>A0AA41Q7U7_9ACTN</name>
<feature type="compositionally biased region" description="Low complexity" evidence="1">
    <location>
        <begin position="227"/>
        <end position="238"/>
    </location>
</feature>
<keyword evidence="2" id="KW-0812">Transmembrane</keyword>
<feature type="domain" description="PASTA" evidence="3">
    <location>
        <begin position="310"/>
        <end position="377"/>
    </location>
</feature>
<evidence type="ECO:0000256" key="2">
    <source>
        <dbReference type="SAM" id="Phobius"/>
    </source>
</evidence>
<dbReference type="CDD" id="cd06577">
    <property type="entry name" value="PASTA_pknB"/>
    <property type="match status" value="1"/>
</dbReference>
<proteinExistence type="predicted"/>
<reference evidence="4" key="1">
    <citation type="submission" date="2022-01" db="EMBL/GenBank/DDBJ databases">
        <title>Genome-Based Taxonomic Classification of the Phylum Actinobacteria.</title>
        <authorList>
            <person name="Gao Y."/>
        </authorList>
    </citation>
    <scope>NUCLEOTIDE SEQUENCE</scope>
    <source>
        <strain evidence="4">KLBMP 8922</strain>
    </source>
</reference>
<dbReference type="Proteomes" id="UP001165378">
    <property type="component" value="Unassembled WGS sequence"/>
</dbReference>
<evidence type="ECO:0000313" key="5">
    <source>
        <dbReference type="Proteomes" id="UP001165378"/>
    </source>
</evidence>
<dbReference type="EMBL" id="JAKFHA010000045">
    <property type="protein sequence ID" value="MCF2533200.1"/>
    <property type="molecule type" value="Genomic_DNA"/>
</dbReference>